<feature type="domain" description="Protein export membrane protein SecD/SecF C-terminal" evidence="10">
    <location>
        <begin position="260"/>
        <end position="425"/>
    </location>
</feature>
<keyword evidence="6 9" id="KW-1133">Transmembrane helix</keyword>
<dbReference type="InterPro" id="IPR005791">
    <property type="entry name" value="SecD"/>
</dbReference>
<evidence type="ECO:0000259" key="12">
    <source>
        <dbReference type="Pfam" id="PF22599"/>
    </source>
</evidence>
<dbReference type="NCBIfam" id="TIGR01129">
    <property type="entry name" value="secD"/>
    <property type="match status" value="1"/>
</dbReference>
<evidence type="ECO:0000256" key="6">
    <source>
        <dbReference type="ARBA" id="ARBA00022989"/>
    </source>
</evidence>
<dbReference type="HAMAP" id="MF_01463_B">
    <property type="entry name" value="SecD_B"/>
    <property type="match status" value="1"/>
</dbReference>
<dbReference type="Pfam" id="PF02355">
    <property type="entry name" value="SecD_SecF_C"/>
    <property type="match status" value="1"/>
</dbReference>
<accession>A0A7C1BEY8</accession>
<evidence type="ECO:0000256" key="9">
    <source>
        <dbReference type="SAM" id="Phobius"/>
    </source>
</evidence>
<evidence type="ECO:0000259" key="10">
    <source>
        <dbReference type="Pfam" id="PF02355"/>
    </source>
</evidence>
<gene>
    <name evidence="13" type="primary">secD</name>
    <name evidence="13" type="ORF">ENG67_01045</name>
</gene>
<dbReference type="InterPro" id="IPR048634">
    <property type="entry name" value="SecD_SecF_C"/>
</dbReference>
<feature type="non-terminal residue" evidence="13">
    <location>
        <position position="1"/>
    </location>
</feature>
<evidence type="ECO:0000256" key="7">
    <source>
        <dbReference type="ARBA" id="ARBA00023010"/>
    </source>
</evidence>
<keyword evidence="2" id="KW-0813">Transport</keyword>
<feature type="domain" description="Protein translocase subunit SecDF P1" evidence="11">
    <location>
        <begin position="1"/>
        <end position="54"/>
    </location>
</feature>
<dbReference type="InterPro" id="IPR055344">
    <property type="entry name" value="SecD_SecF_C_bact"/>
</dbReference>
<dbReference type="InterPro" id="IPR048631">
    <property type="entry name" value="SecD_1st"/>
</dbReference>
<dbReference type="Gene3D" id="3.30.70.3220">
    <property type="match status" value="1"/>
</dbReference>
<dbReference type="PRINTS" id="PR00702">
    <property type="entry name" value="ACRIFLAVINRP"/>
</dbReference>
<dbReference type="GO" id="GO:0006886">
    <property type="term" value="P:intracellular protein transport"/>
    <property type="evidence" value="ECO:0007669"/>
    <property type="project" value="InterPro"/>
</dbReference>
<evidence type="ECO:0000256" key="5">
    <source>
        <dbReference type="ARBA" id="ARBA00022927"/>
    </source>
</evidence>
<dbReference type="PANTHER" id="PTHR30081">
    <property type="entry name" value="PROTEIN-EXPORT MEMBRANE PROTEIN SEC"/>
    <property type="match status" value="1"/>
</dbReference>
<evidence type="ECO:0000256" key="3">
    <source>
        <dbReference type="ARBA" id="ARBA00022475"/>
    </source>
</evidence>
<dbReference type="Gene3D" id="3.30.1360.200">
    <property type="match status" value="1"/>
</dbReference>
<dbReference type="EMBL" id="DRBW01000039">
    <property type="protein sequence ID" value="HDM89780.1"/>
    <property type="molecule type" value="Genomic_DNA"/>
</dbReference>
<dbReference type="InterPro" id="IPR001036">
    <property type="entry name" value="Acrflvin-R"/>
</dbReference>
<dbReference type="GO" id="GO:0015450">
    <property type="term" value="F:protein-transporting ATPase activity"/>
    <property type="evidence" value="ECO:0007669"/>
    <property type="project" value="InterPro"/>
</dbReference>
<dbReference type="PANTHER" id="PTHR30081:SF1">
    <property type="entry name" value="PROTEIN TRANSLOCASE SUBUNIT SECD"/>
    <property type="match status" value="1"/>
</dbReference>
<evidence type="ECO:0000313" key="13">
    <source>
        <dbReference type="EMBL" id="HDM89780.1"/>
    </source>
</evidence>
<dbReference type="Pfam" id="PF22599">
    <property type="entry name" value="SecDF_P1_head"/>
    <property type="match status" value="1"/>
</dbReference>
<dbReference type="SUPFAM" id="SSF82866">
    <property type="entry name" value="Multidrug efflux transporter AcrB transmembrane domain"/>
    <property type="match status" value="1"/>
</dbReference>
<protein>
    <submittedName>
        <fullName evidence="13">Protein translocase subunit SecD</fullName>
    </submittedName>
</protein>
<feature type="transmembrane region" description="Helical" evidence="9">
    <location>
        <begin position="328"/>
        <end position="349"/>
    </location>
</feature>
<dbReference type="FunFam" id="1.20.1640.10:FF:000004">
    <property type="entry name" value="Protein translocase subunit SecD"/>
    <property type="match status" value="1"/>
</dbReference>
<evidence type="ECO:0000259" key="11">
    <source>
        <dbReference type="Pfam" id="PF21760"/>
    </source>
</evidence>
<keyword evidence="3" id="KW-1003">Cell membrane</keyword>
<keyword evidence="5" id="KW-0653">Protein transport</keyword>
<evidence type="ECO:0000256" key="1">
    <source>
        <dbReference type="ARBA" id="ARBA00004651"/>
    </source>
</evidence>
<dbReference type="InterPro" id="IPR054384">
    <property type="entry name" value="SecDF_P1_head"/>
</dbReference>
<feature type="transmembrane region" description="Helical" evidence="9">
    <location>
        <begin position="278"/>
        <end position="297"/>
    </location>
</feature>
<organism evidence="13">
    <name type="scientific">candidate division WOR-3 bacterium</name>
    <dbReference type="NCBI Taxonomy" id="2052148"/>
    <lineage>
        <taxon>Bacteria</taxon>
        <taxon>Bacteria division WOR-3</taxon>
    </lineage>
</organism>
<keyword evidence="7" id="KW-0811">Translocation</keyword>
<evidence type="ECO:0000256" key="2">
    <source>
        <dbReference type="ARBA" id="ARBA00022448"/>
    </source>
</evidence>
<keyword evidence="4 9" id="KW-0812">Transmembrane</keyword>
<reference evidence="13" key="1">
    <citation type="journal article" date="2020" name="mSystems">
        <title>Genome- and Community-Level Interaction Insights into Carbon Utilization and Element Cycling Functions of Hydrothermarchaeota in Hydrothermal Sediment.</title>
        <authorList>
            <person name="Zhou Z."/>
            <person name="Liu Y."/>
            <person name="Xu W."/>
            <person name="Pan J."/>
            <person name="Luo Z.H."/>
            <person name="Li M."/>
        </authorList>
    </citation>
    <scope>NUCLEOTIDE SEQUENCE [LARGE SCALE GENOMIC DNA]</scope>
    <source>
        <strain evidence="13">HyVt-237</strain>
    </source>
</reference>
<dbReference type="Gene3D" id="1.20.1640.10">
    <property type="entry name" value="Multidrug efflux transporter AcrB transmembrane domain"/>
    <property type="match status" value="1"/>
</dbReference>
<comment type="caution">
    <text evidence="13">The sequence shown here is derived from an EMBL/GenBank/DDBJ whole genome shotgun (WGS) entry which is preliminary data.</text>
</comment>
<dbReference type="NCBIfam" id="TIGR00916">
    <property type="entry name" value="2A0604s01"/>
    <property type="match status" value="1"/>
</dbReference>
<feature type="transmembrane region" description="Helical" evidence="9">
    <location>
        <begin position="302"/>
        <end position="322"/>
    </location>
</feature>
<feature type="transmembrane region" description="Helical" evidence="9">
    <location>
        <begin position="401"/>
        <end position="425"/>
    </location>
</feature>
<dbReference type="Pfam" id="PF21760">
    <property type="entry name" value="SecD_1st"/>
    <property type="match status" value="1"/>
</dbReference>
<feature type="domain" description="SecDF P1 head subdomain" evidence="12">
    <location>
        <begin position="148"/>
        <end position="256"/>
    </location>
</feature>
<name>A0A7C1BEY8_UNCW3</name>
<dbReference type="InterPro" id="IPR022813">
    <property type="entry name" value="SecD/SecF_arch_bac"/>
</dbReference>
<feature type="transmembrane region" description="Helical" evidence="9">
    <location>
        <begin position="370"/>
        <end position="395"/>
    </location>
</feature>
<dbReference type="Proteomes" id="UP000885931">
    <property type="component" value="Unassembled WGS sequence"/>
</dbReference>
<evidence type="ECO:0000256" key="4">
    <source>
        <dbReference type="ARBA" id="ARBA00022692"/>
    </source>
</evidence>
<keyword evidence="8 9" id="KW-0472">Membrane</keyword>
<dbReference type="GO" id="GO:0005886">
    <property type="term" value="C:plasma membrane"/>
    <property type="evidence" value="ECO:0007669"/>
    <property type="project" value="UniProtKB-SubCell"/>
</dbReference>
<dbReference type="AlphaFoldDB" id="A0A7C1BEY8"/>
<comment type="subcellular location">
    <subcellularLocation>
        <location evidence="1">Cell membrane</location>
        <topology evidence="1">Multi-pass membrane protein</topology>
    </subcellularLocation>
</comment>
<sequence>EVIRNRIDQWGVFEPSIEKLGEDRILVQLPGVLDRERARSLIGRTALLEFKLVAKTSLVNDIIKKIDDKLHEIELSKLPADSDTLALDPNPFLNLLGRIGADVIAVPEENVKKVEEILNMDEIKAVIPKSYEFLFGKPVEREGRKYRPLYLVKKEPVLTGAYLTDARPDIYRGGEARLQNTPVVSITFDRKGAARFAAVTGQHVGEKLAIVLDGVVQSAPVIQERISGGRAMITGLDSMDEAKDLAVVLRAGALPAPLKRLEERSVGPLLGKDSISKGITALIIGFLVVVLFMVFYYRGAGLIADIALILNLVFVLALLAGFHATLTLPGLAGLILTVGMSVDANVLIFERIREELGLGKTPKVAIATGYSRALITILDANLTTLIAALVLLRFGTGPIKGFAVVLSLGIFVSFFTAIFVTRIIFDYLVFVKKIKKVSI</sequence>
<proteinExistence type="inferred from homology"/>
<evidence type="ECO:0000256" key="8">
    <source>
        <dbReference type="ARBA" id="ARBA00023136"/>
    </source>
</evidence>